<dbReference type="InParanoid" id="A0A067N6F1"/>
<dbReference type="Proteomes" id="UP000027073">
    <property type="component" value="Unassembled WGS sequence"/>
</dbReference>
<dbReference type="EMBL" id="KL198014">
    <property type="protein sequence ID" value="KDQ22550.1"/>
    <property type="molecule type" value="Genomic_DNA"/>
</dbReference>
<sequence>MNIDSRRFLSPRLMPNAGYADDPGPIPFLSKLIIPGDYPKVARDVTIAGRRFEIWSPNSRRLPFYPGIKAPGVDLEDLAKGKKHYDGHLGPLDPTYHPQHYQPRRPYLPFVRRHSHLNPPNLFPEFASLFDDSEAWSPRVGSVTGEGRVTESYVRRLKKRNTSLLQDAKLLRDGLLESYSERDRLLWRNRPLYPSNLHIEALSDIVSFEEALDTITEMQRGIKLREAWINYVRLKNLAPWDPADLAYIFAVEGNEQYMGVWMSNDAFDDALLYMTRAGVACFFLHEYTAQETMFHHRTHTYYPDAVMQNYALISNEDGPWRHAVKRSKLRALTLEEGESVGRVKKLQCTLPASGSLSLSNRQGYRLPSLREECSLPDARELVELVSRPRTPVKFWYDMDGLEADAPRVASLPVARASRIERKSAGKAEASSTTEIPSAVDPKGKGKEREPASPLPDYESESEASRMVVSQAIETAVSLELEAAVRATQEASTSQINVLPSATIQSNPAVVSDRAKELYAVYAKEISEFWRIDDLPFGVKTPKELLELLQETSKKIPFAIPQMLRTWNGRRDIYWVRFGDKDQALRVRGYLSRAHISGSDGCDGPLVAESTYLLALEEVRNPEERPSSPTGYWNLPIDLDARFRRHPESPRKIAPQAQSALYTETDSIHQRKLITPDHTSASSRLPPSPSTSRSHKKTRINSPPRQFVASRSTRAVQVATTSTSTRKYKSLSERIASDAPLNQQTDEQSRQKGSESRYSHNRLRSEDNGDDENGEEWHGIERPDDEDRAGGLHGVNDHGSSDGESDDEGDSEADNESDGSDDSGDNDDTYGVTSRDAAEIILAQLHRITTPHISLNSEDAPALLPLLDANTPLLGYLRLQVVGGDAPIVVNPFRGTTHPQLTMLALTDGCELSQISTMWTQLTHLYLYSEPDKAHREPYQSDGGFVHLSSALAQMSSLVDLDMCGAIPPDICNFALSEIQAIDLPRLASLTIWAFANKCFLFLSALKCQPDTLTVAAGEDDDYADYAHYESRYYYLFQMCQQQMAAVFERNPVSHITLENKPDEFLVKGFRSPEGAPESAFGHPLTVEILHSQSSFVNEELVYRAINIFPARQPHKLGVGLKNIDALDLISIAWNLHTLEGISCDDISIDGHEAHWWASPEDELSVGVEAAQGVVEDEE</sequence>
<protein>
    <submittedName>
        <fullName evidence="2">Uncharacterized protein</fullName>
    </submittedName>
</protein>
<name>A0A067N6F1_PLEO1</name>
<gene>
    <name evidence="2" type="ORF">PLEOSDRAFT_163449</name>
</gene>
<reference evidence="3" key="1">
    <citation type="journal article" date="2014" name="Proc. Natl. Acad. Sci. U.S.A.">
        <title>Extensive sampling of basidiomycete genomes demonstrates inadequacy of the white-rot/brown-rot paradigm for wood decay fungi.</title>
        <authorList>
            <person name="Riley R."/>
            <person name="Salamov A.A."/>
            <person name="Brown D.W."/>
            <person name="Nagy L.G."/>
            <person name="Floudas D."/>
            <person name="Held B.W."/>
            <person name="Levasseur A."/>
            <person name="Lombard V."/>
            <person name="Morin E."/>
            <person name="Otillar R."/>
            <person name="Lindquist E.A."/>
            <person name="Sun H."/>
            <person name="LaButti K.M."/>
            <person name="Schmutz J."/>
            <person name="Jabbour D."/>
            <person name="Luo H."/>
            <person name="Baker S.E."/>
            <person name="Pisabarro A.G."/>
            <person name="Walton J.D."/>
            <person name="Blanchette R.A."/>
            <person name="Henrissat B."/>
            <person name="Martin F."/>
            <person name="Cullen D."/>
            <person name="Hibbett D.S."/>
            <person name="Grigoriev I.V."/>
        </authorList>
    </citation>
    <scope>NUCLEOTIDE SEQUENCE [LARGE SCALE GENOMIC DNA]</scope>
    <source>
        <strain evidence="3">PC15</strain>
    </source>
</reference>
<proteinExistence type="predicted"/>
<feature type="compositionally biased region" description="Basic and acidic residues" evidence="1">
    <location>
        <begin position="441"/>
        <end position="450"/>
    </location>
</feature>
<dbReference type="VEuPathDB" id="FungiDB:PLEOSDRAFT_163449"/>
<feature type="compositionally biased region" description="Basic and acidic residues" evidence="1">
    <location>
        <begin position="746"/>
        <end position="766"/>
    </location>
</feature>
<dbReference type="AlphaFoldDB" id="A0A067N6F1"/>
<feature type="compositionally biased region" description="Acidic residues" evidence="1">
    <location>
        <begin position="802"/>
        <end position="827"/>
    </location>
</feature>
<feature type="region of interest" description="Disordered" evidence="1">
    <location>
        <begin position="671"/>
        <end position="830"/>
    </location>
</feature>
<dbReference type="HOGENOM" id="CLU_273325_0_0_1"/>
<evidence type="ECO:0000313" key="2">
    <source>
        <dbReference type="EMBL" id="KDQ22550.1"/>
    </source>
</evidence>
<evidence type="ECO:0000313" key="3">
    <source>
        <dbReference type="Proteomes" id="UP000027073"/>
    </source>
</evidence>
<organism evidence="2 3">
    <name type="scientific">Pleurotus ostreatus (strain PC15)</name>
    <name type="common">Oyster mushroom</name>
    <dbReference type="NCBI Taxonomy" id="1137138"/>
    <lineage>
        <taxon>Eukaryota</taxon>
        <taxon>Fungi</taxon>
        <taxon>Dikarya</taxon>
        <taxon>Basidiomycota</taxon>
        <taxon>Agaricomycotina</taxon>
        <taxon>Agaricomycetes</taxon>
        <taxon>Agaricomycetidae</taxon>
        <taxon>Agaricales</taxon>
        <taxon>Pleurotineae</taxon>
        <taxon>Pleurotaceae</taxon>
        <taxon>Pleurotus</taxon>
    </lineage>
</organism>
<dbReference type="OrthoDB" id="3066419at2759"/>
<feature type="compositionally biased region" description="Polar residues" evidence="1">
    <location>
        <begin position="699"/>
        <end position="724"/>
    </location>
</feature>
<accession>A0A067N6F1</accession>
<feature type="region of interest" description="Disordered" evidence="1">
    <location>
        <begin position="420"/>
        <end position="463"/>
    </location>
</feature>
<evidence type="ECO:0000256" key="1">
    <source>
        <dbReference type="SAM" id="MobiDB-lite"/>
    </source>
</evidence>